<dbReference type="Pfam" id="PF01239">
    <property type="entry name" value="PPTA"/>
    <property type="match status" value="3"/>
</dbReference>
<dbReference type="SUPFAM" id="SSF48439">
    <property type="entry name" value="Protein prenylyltransferase"/>
    <property type="match status" value="1"/>
</dbReference>
<organism evidence="5 6">
    <name type="scientific">Parasponia andersonii</name>
    <name type="common">Sponia andersonii</name>
    <dbReference type="NCBI Taxonomy" id="3476"/>
    <lineage>
        <taxon>Eukaryota</taxon>
        <taxon>Viridiplantae</taxon>
        <taxon>Streptophyta</taxon>
        <taxon>Embryophyta</taxon>
        <taxon>Tracheophyta</taxon>
        <taxon>Spermatophyta</taxon>
        <taxon>Magnoliopsida</taxon>
        <taxon>eudicotyledons</taxon>
        <taxon>Gunneridae</taxon>
        <taxon>Pentapetalae</taxon>
        <taxon>rosids</taxon>
        <taxon>fabids</taxon>
        <taxon>Rosales</taxon>
        <taxon>Cannabaceae</taxon>
        <taxon>Parasponia</taxon>
    </lineage>
</organism>
<comment type="similarity">
    <text evidence="1">Belongs to the protein prenyltransferase subunit alpha family.</text>
</comment>
<dbReference type="GO" id="GO:0004662">
    <property type="term" value="F:CAAX-protein geranylgeranyltransferase activity"/>
    <property type="evidence" value="ECO:0007669"/>
    <property type="project" value="TreeGrafter"/>
</dbReference>
<keyword evidence="6" id="KW-1185">Reference proteome</keyword>
<dbReference type="OrthoDB" id="1924260at2759"/>
<accession>A0A2P5C345</accession>
<evidence type="ECO:0000256" key="4">
    <source>
        <dbReference type="ARBA" id="ARBA00022737"/>
    </source>
</evidence>
<dbReference type="PANTHER" id="PTHR11129:SF10">
    <property type="entry name" value="PROTEIN PRENYLYLTRANSFERASE SUPERFAMILY PROTEIN"/>
    <property type="match status" value="1"/>
</dbReference>
<dbReference type="PANTHER" id="PTHR11129">
    <property type="entry name" value="PROTEIN FARNESYLTRANSFERASE ALPHA SUBUNIT/RAB GERANYLGERANYL TRANSFERASE ALPHA SUBUNIT"/>
    <property type="match status" value="1"/>
</dbReference>
<dbReference type="InterPro" id="IPR002088">
    <property type="entry name" value="Prenyl_trans_a"/>
</dbReference>
<dbReference type="EMBL" id="JXTB01000183">
    <property type="protein sequence ID" value="PON55488.1"/>
    <property type="molecule type" value="Genomic_DNA"/>
</dbReference>
<evidence type="ECO:0000313" key="5">
    <source>
        <dbReference type="EMBL" id="PON55488.1"/>
    </source>
</evidence>
<dbReference type="Proteomes" id="UP000237105">
    <property type="component" value="Unassembled WGS sequence"/>
</dbReference>
<comment type="caution">
    <text evidence="5">The sequence shown here is derived from an EMBL/GenBank/DDBJ whole genome shotgun (WGS) entry which is preliminary data.</text>
</comment>
<dbReference type="GO" id="GO:0005965">
    <property type="term" value="C:protein farnesyltransferase complex"/>
    <property type="evidence" value="ECO:0007669"/>
    <property type="project" value="TreeGrafter"/>
</dbReference>
<protein>
    <submittedName>
        <fullName evidence="5">Protein prenyltransferase, alpha subunit</fullName>
    </submittedName>
</protein>
<keyword evidence="4" id="KW-0677">Repeat</keyword>
<evidence type="ECO:0000256" key="2">
    <source>
        <dbReference type="ARBA" id="ARBA00022602"/>
    </source>
</evidence>
<dbReference type="Gene3D" id="1.25.40.120">
    <property type="entry name" value="Protein prenylyltransferase"/>
    <property type="match status" value="1"/>
</dbReference>
<evidence type="ECO:0000256" key="3">
    <source>
        <dbReference type="ARBA" id="ARBA00022679"/>
    </source>
</evidence>
<dbReference type="GO" id="GO:0005953">
    <property type="term" value="C:CAAX-protein geranylgeranyltransferase complex"/>
    <property type="evidence" value="ECO:0007669"/>
    <property type="project" value="TreeGrafter"/>
</dbReference>
<keyword evidence="2" id="KW-0637">Prenyltransferase</keyword>
<evidence type="ECO:0000256" key="1">
    <source>
        <dbReference type="ARBA" id="ARBA00006734"/>
    </source>
</evidence>
<gene>
    <name evidence="5" type="ORF">PanWU01x14_188030</name>
</gene>
<reference evidence="6" key="1">
    <citation type="submission" date="2016-06" db="EMBL/GenBank/DDBJ databases">
        <title>Parallel loss of symbiosis genes in relatives of nitrogen-fixing non-legume Parasponia.</title>
        <authorList>
            <person name="Van Velzen R."/>
            <person name="Holmer R."/>
            <person name="Bu F."/>
            <person name="Rutten L."/>
            <person name="Van Zeijl A."/>
            <person name="Liu W."/>
            <person name="Santuari L."/>
            <person name="Cao Q."/>
            <person name="Sharma T."/>
            <person name="Shen D."/>
            <person name="Roswanjaya Y."/>
            <person name="Wardhani T."/>
            <person name="Kalhor M.S."/>
            <person name="Jansen J."/>
            <person name="Van den Hoogen J."/>
            <person name="Gungor B."/>
            <person name="Hartog M."/>
            <person name="Hontelez J."/>
            <person name="Verver J."/>
            <person name="Yang W.-C."/>
            <person name="Schijlen E."/>
            <person name="Repin R."/>
            <person name="Schilthuizen M."/>
            <person name="Schranz E."/>
            <person name="Heidstra R."/>
            <person name="Miyata K."/>
            <person name="Fedorova E."/>
            <person name="Kohlen W."/>
            <person name="Bisseling T."/>
            <person name="Smit S."/>
            <person name="Geurts R."/>
        </authorList>
    </citation>
    <scope>NUCLEOTIDE SEQUENCE [LARGE SCALE GENOMIC DNA]</scope>
    <source>
        <strain evidence="6">cv. WU1-14</strain>
    </source>
</reference>
<keyword evidence="3 5" id="KW-0808">Transferase</keyword>
<sequence>MNEQDSSYELKALHVLNELERILECDPLIDEVGFIHPSQFGTLNEEAHQLVLSSDDTSSSKISVVNASFWNKDHKLGISTEVLFPLYQRAKSAFMAATKQYKALISNSSENSSSSRDSIETEVMNHSRALVLLSCDFGTAWHSRKFVVSKKHPLSFFMYELHLSALVLSYAPKCEHAWSHRRWVIKSIAGRCPILQEILEKESELVEKIAERSKMNYRAWNHRSWLVPYMSTKQVLHELKKSRNWAGLHVADNSCFHYRRRLMLRILEDSSDKLIIVSSEYTVDINQLWKEELEWNEMLIKLYVGREALWLHRRFLALVLIKRLSIDHHGLGEFVDNEFHLLTSCSTVPDSNFEDHQSQALYSATYMLWSVKLLPQLHGIEFQEKLGAENLKSFLNKACPEKSSLWDHLMGRDDLILILEKYNIAIESVSESIYRHSGKGLTGFLNRRIPTWSLPQLEKGTLSSHIQIFLQKW</sequence>
<dbReference type="AlphaFoldDB" id="A0A2P5C345"/>
<dbReference type="STRING" id="3476.A0A2P5C345"/>
<name>A0A2P5C345_PARAD</name>
<dbReference type="GO" id="GO:0004660">
    <property type="term" value="F:protein farnesyltransferase activity"/>
    <property type="evidence" value="ECO:0007669"/>
    <property type="project" value="TreeGrafter"/>
</dbReference>
<proteinExistence type="inferred from homology"/>
<evidence type="ECO:0000313" key="6">
    <source>
        <dbReference type="Proteomes" id="UP000237105"/>
    </source>
</evidence>
<dbReference type="PROSITE" id="PS51147">
    <property type="entry name" value="PFTA"/>
    <property type="match status" value="2"/>
</dbReference>